<evidence type="ECO:0000313" key="3">
    <source>
        <dbReference type="Proteomes" id="UP001167796"/>
    </source>
</evidence>
<protein>
    <submittedName>
        <fullName evidence="2">HmuY family protein</fullName>
    </submittedName>
</protein>
<feature type="signal peptide" evidence="1">
    <location>
        <begin position="1"/>
        <end position="20"/>
    </location>
</feature>
<dbReference type="PROSITE" id="PS51257">
    <property type="entry name" value="PROKAR_LIPOPROTEIN"/>
    <property type="match status" value="1"/>
</dbReference>
<evidence type="ECO:0000256" key="1">
    <source>
        <dbReference type="SAM" id="SignalP"/>
    </source>
</evidence>
<dbReference type="Proteomes" id="UP001167796">
    <property type="component" value="Unassembled WGS sequence"/>
</dbReference>
<feature type="chain" id="PRO_5047217804" evidence="1">
    <location>
        <begin position="21"/>
        <end position="207"/>
    </location>
</feature>
<proteinExistence type="predicted"/>
<reference evidence="2" key="1">
    <citation type="submission" date="2023-07" db="EMBL/GenBank/DDBJ databases">
        <authorList>
            <person name="Kim M.K."/>
        </authorList>
    </citation>
    <scope>NUCLEOTIDE SEQUENCE</scope>
    <source>
        <strain evidence="2">M29</strain>
    </source>
</reference>
<gene>
    <name evidence="2" type="ORF">Q5H92_23605</name>
</gene>
<dbReference type="InterPro" id="IPR025921">
    <property type="entry name" value="HmuY"/>
</dbReference>
<evidence type="ECO:0000313" key="2">
    <source>
        <dbReference type="EMBL" id="MDO7849370.1"/>
    </source>
</evidence>
<comment type="caution">
    <text evidence="2">The sequence shown here is derived from an EMBL/GenBank/DDBJ whole genome shotgun (WGS) entry which is preliminary data.</text>
</comment>
<dbReference type="RefSeq" id="WP_305014038.1">
    <property type="nucleotide sequence ID" value="NZ_JAUQSX010000016.1"/>
</dbReference>
<name>A0ABT9AHM6_9BACT</name>
<dbReference type="EMBL" id="JAUQSX010000016">
    <property type="protein sequence ID" value="MDO7849370.1"/>
    <property type="molecule type" value="Genomic_DNA"/>
</dbReference>
<dbReference type="CDD" id="cd12105">
    <property type="entry name" value="HmuY"/>
    <property type="match status" value="1"/>
</dbReference>
<organism evidence="2 3">
    <name type="scientific">Hymenobacter mellowenesis</name>
    <dbReference type="NCBI Taxonomy" id="3063995"/>
    <lineage>
        <taxon>Bacteria</taxon>
        <taxon>Pseudomonadati</taxon>
        <taxon>Bacteroidota</taxon>
        <taxon>Cytophagia</taxon>
        <taxon>Cytophagales</taxon>
        <taxon>Hymenobacteraceae</taxon>
        <taxon>Hymenobacter</taxon>
    </lineage>
</organism>
<keyword evidence="3" id="KW-1185">Reference proteome</keyword>
<keyword evidence="1" id="KW-0732">Signal</keyword>
<accession>A0ABT9AHM6</accession>
<sequence>MKTTSTFALLALAIGFSSCSDDKDETAVAPALQATTVNNLAAGVTTANGGGGQPTSATKYTFFSFANNAQVATADSNTTKWDVGFRGTTIIINGGNSGPGQGGALVQSGLFADIATAPETGFKVDAASGKAITTGSGMGWYNYDGATNIVTPIAGKVILVRTATGKYAKVEIVSYYQNAPATPTATSVSRYYSFRYVYQPDGSRNLK</sequence>
<dbReference type="Pfam" id="PF14064">
    <property type="entry name" value="HmuY"/>
    <property type="match status" value="1"/>
</dbReference>